<dbReference type="GO" id="GO:0051213">
    <property type="term" value="F:dioxygenase activity"/>
    <property type="evidence" value="ECO:0007669"/>
    <property type="project" value="UniProtKB-KW"/>
</dbReference>
<evidence type="ECO:0000256" key="1">
    <source>
        <dbReference type="ARBA" id="ARBA00001954"/>
    </source>
</evidence>
<sequence length="356" mass="39872">MGLPRSKQQLHALAAELGFELTPLHRNFGAQVSGVDLTKDLDDSTKGFLLAAMAEYDMLLFRGRALHPRDQERLLTVFPHDEAALKEQRFCNQFFSDRVPGCPLITVRFHDGGKGEKLVDHYGVNIEAKEPPADYSKFKPFYGSMLWHQDMSDSPTPPEISSIYMVEVPDKGGETVFASAVTAYSNLSAEEKERVRKLRTVNTRAAAFINLDMSEDGLERLDDMEEAISKAKEAGTFKEQPRNPFVIKDPATGKESILIYIQGLRNFEGMGRKESVALVRRILEPATAESEVYVVDWQPHDFAVWANRRMLHSGTPGKHYLGLSRRLYHLAFLDSKAPLVPADESLASEDATSPES</sequence>
<organism evidence="8 9">
    <name type="scientific">[Myrmecia] bisecta</name>
    <dbReference type="NCBI Taxonomy" id="41462"/>
    <lineage>
        <taxon>Eukaryota</taxon>
        <taxon>Viridiplantae</taxon>
        <taxon>Chlorophyta</taxon>
        <taxon>core chlorophytes</taxon>
        <taxon>Trebouxiophyceae</taxon>
        <taxon>Trebouxiales</taxon>
        <taxon>Trebouxiaceae</taxon>
        <taxon>Myrmecia</taxon>
    </lineage>
</organism>
<dbReference type="PANTHER" id="PTHR43779">
    <property type="entry name" value="DIOXYGENASE RV0097-RELATED"/>
    <property type="match status" value="1"/>
</dbReference>
<dbReference type="AlphaFoldDB" id="A0AAW1Q855"/>
<evidence type="ECO:0000256" key="4">
    <source>
        <dbReference type="ARBA" id="ARBA00022964"/>
    </source>
</evidence>
<dbReference type="PANTHER" id="PTHR43779:SF2">
    <property type="entry name" value="ALPHA-KETOGLUTARATE-DEPENDENT XANTHINE DIOXYGENASE XAN1"/>
    <property type="match status" value="1"/>
</dbReference>
<evidence type="ECO:0000313" key="9">
    <source>
        <dbReference type="Proteomes" id="UP001489004"/>
    </source>
</evidence>
<comment type="cofactor">
    <cofactor evidence="1">
        <name>Fe(2+)</name>
        <dbReference type="ChEBI" id="CHEBI:29033"/>
    </cofactor>
</comment>
<dbReference type="InterPro" id="IPR051178">
    <property type="entry name" value="TfdA_dioxygenase"/>
</dbReference>
<dbReference type="InterPro" id="IPR003819">
    <property type="entry name" value="TauD/TfdA-like"/>
</dbReference>
<dbReference type="InterPro" id="IPR042098">
    <property type="entry name" value="TauD-like_sf"/>
</dbReference>
<dbReference type="GO" id="GO:0046872">
    <property type="term" value="F:metal ion binding"/>
    <property type="evidence" value="ECO:0007669"/>
    <property type="project" value="UniProtKB-KW"/>
</dbReference>
<protein>
    <recommendedName>
        <fullName evidence="7">TauD/TfdA-like domain-containing protein</fullName>
    </recommendedName>
</protein>
<evidence type="ECO:0000256" key="5">
    <source>
        <dbReference type="ARBA" id="ARBA00023002"/>
    </source>
</evidence>
<evidence type="ECO:0000259" key="7">
    <source>
        <dbReference type="Pfam" id="PF02668"/>
    </source>
</evidence>
<keyword evidence="6" id="KW-0408">Iron</keyword>
<name>A0AAW1Q855_9CHLO</name>
<dbReference type="Proteomes" id="UP001489004">
    <property type="component" value="Unassembled WGS sequence"/>
</dbReference>
<comment type="caution">
    <text evidence="8">The sequence shown here is derived from an EMBL/GenBank/DDBJ whole genome shotgun (WGS) entry which is preliminary data.</text>
</comment>
<proteinExistence type="inferred from homology"/>
<feature type="domain" description="TauD/TfdA-like" evidence="7">
    <location>
        <begin position="21"/>
        <end position="316"/>
    </location>
</feature>
<reference evidence="8 9" key="1">
    <citation type="journal article" date="2024" name="Nat. Commun.">
        <title>Phylogenomics reveals the evolutionary origins of lichenization in chlorophyte algae.</title>
        <authorList>
            <person name="Puginier C."/>
            <person name="Libourel C."/>
            <person name="Otte J."/>
            <person name="Skaloud P."/>
            <person name="Haon M."/>
            <person name="Grisel S."/>
            <person name="Petersen M."/>
            <person name="Berrin J.G."/>
            <person name="Delaux P.M."/>
            <person name="Dal Grande F."/>
            <person name="Keller J."/>
        </authorList>
    </citation>
    <scope>NUCLEOTIDE SEQUENCE [LARGE SCALE GENOMIC DNA]</scope>
    <source>
        <strain evidence="8 9">SAG 2043</strain>
    </source>
</reference>
<evidence type="ECO:0000256" key="3">
    <source>
        <dbReference type="ARBA" id="ARBA00022723"/>
    </source>
</evidence>
<keyword evidence="3" id="KW-0479">Metal-binding</keyword>
<dbReference type="Gene3D" id="3.60.130.10">
    <property type="entry name" value="Clavaminate synthase-like"/>
    <property type="match status" value="1"/>
</dbReference>
<accession>A0AAW1Q855</accession>
<comment type="similarity">
    <text evidence="2">Belongs to the TfdA dioxygenase family.</text>
</comment>
<gene>
    <name evidence="8" type="ORF">WJX72_001369</name>
</gene>
<dbReference type="SUPFAM" id="SSF51197">
    <property type="entry name" value="Clavaminate synthase-like"/>
    <property type="match status" value="1"/>
</dbReference>
<evidence type="ECO:0000256" key="6">
    <source>
        <dbReference type="ARBA" id="ARBA00023004"/>
    </source>
</evidence>
<dbReference type="Pfam" id="PF02668">
    <property type="entry name" value="TauD"/>
    <property type="match status" value="1"/>
</dbReference>
<evidence type="ECO:0000313" key="8">
    <source>
        <dbReference type="EMBL" id="KAK9816514.1"/>
    </source>
</evidence>
<keyword evidence="5" id="KW-0560">Oxidoreductase</keyword>
<dbReference type="EMBL" id="JALJOR010000005">
    <property type="protein sequence ID" value="KAK9816514.1"/>
    <property type="molecule type" value="Genomic_DNA"/>
</dbReference>
<evidence type="ECO:0000256" key="2">
    <source>
        <dbReference type="ARBA" id="ARBA00005896"/>
    </source>
</evidence>
<keyword evidence="9" id="KW-1185">Reference proteome</keyword>
<keyword evidence="4" id="KW-0223">Dioxygenase</keyword>